<proteinExistence type="predicted"/>
<name>A0A0A8YVK9_ARUDO</name>
<evidence type="ECO:0000256" key="1">
    <source>
        <dbReference type="SAM" id="Phobius"/>
    </source>
</evidence>
<keyword evidence="1" id="KW-1133">Transmembrane helix</keyword>
<sequence>MLSIDGVFFYMYMTVGLLWCWKAKLVCLFCFICWNGSMEPCDALPIFLTSHN</sequence>
<organism evidence="2">
    <name type="scientific">Arundo donax</name>
    <name type="common">Giant reed</name>
    <name type="synonym">Donax arundinaceus</name>
    <dbReference type="NCBI Taxonomy" id="35708"/>
    <lineage>
        <taxon>Eukaryota</taxon>
        <taxon>Viridiplantae</taxon>
        <taxon>Streptophyta</taxon>
        <taxon>Embryophyta</taxon>
        <taxon>Tracheophyta</taxon>
        <taxon>Spermatophyta</taxon>
        <taxon>Magnoliopsida</taxon>
        <taxon>Liliopsida</taxon>
        <taxon>Poales</taxon>
        <taxon>Poaceae</taxon>
        <taxon>PACMAD clade</taxon>
        <taxon>Arundinoideae</taxon>
        <taxon>Arundineae</taxon>
        <taxon>Arundo</taxon>
    </lineage>
</organism>
<keyword evidence="1" id="KW-0472">Membrane</keyword>
<reference evidence="2" key="2">
    <citation type="journal article" date="2015" name="Data Brief">
        <title>Shoot transcriptome of the giant reed, Arundo donax.</title>
        <authorList>
            <person name="Barrero R.A."/>
            <person name="Guerrero F.D."/>
            <person name="Moolhuijzen P."/>
            <person name="Goolsby J.A."/>
            <person name="Tidwell J."/>
            <person name="Bellgard S.E."/>
            <person name="Bellgard M.I."/>
        </authorList>
    </citation>
    <scope>NUCLEOTIDE SEQUENCE</scope>
    <source>
        <tissue evidence="2">Shoot tissue taken approximately 20 cm above the soil surface</tissue>
    </source>
</reference>
<keyword evidence="1" id="KW-0812">Transmembrane</keyword>
<feature type="transmembrane region" description="Helical" evidence="1">
    <location>
        <begin position="12"/>
        <end position="34"/>
    </location>
</feature>
<dbReference type="EMBL" id="GBRH01267289">
    <property type="protein sequence ID" value="JAD30606.1"/>
    <property type="molecule type" value="Transcribed_RNA"/>
</dbReference>
<protein>
    <submittedName>
        <fullName evidence="2">Uncharacterized protein</fullName>
    </submittedName>
</protein>
<evidence type="ECO:0000313" key="2">
    <source>
        <dbReference type="EMBL" id="JAD30606.1"/>
    </source>
</evidence>
<dbReference type="AlphaFoldDB" id="A0A0A8YVK9"/>
<accession>A0A0A8YVK9</accession>
<reference evidence="2" key="1">
    <citation type="submission" date="2014-09" db="EMBL/GenBank/DDBJ databases">
        <authorList>
            <person name="Magalhaes I.L.F."/>
            <person name="Oliveira U."/>
            <person name="Santos F.R."/>
            <person name="Vidigal T.H.D.A."/>
            <person name="Brescovit A.D."/>
            <person name="Santos A.J."/>
        </authorList>
    </citation>
    <scope>NUCLEOTIDE SEQUENCE</scope>
    <source>
        <tissue evidence="2">Shoot tissue taken approximately 20 cm above the soil surface</tissue>
    </source>
</reference>